<keyword evidence="4" id="KW-0802">TPR repeat</keyword>
<evidence type="ECO:0000256" key="5">
    <source>
        <dbReference type="SAM" id="MobiDB-lite"/>
    </source>
</evidence>
<dbReference type="GO" id="GO:0001965">
    <property type="term" value="F:G-protein alpha-subunit binding"/>
    <property type="evidence" value="ECO:0007669"/>
    <property type="project" value="TreeGrafter"/>
</dbReference>
<dbReference type="GO" id="GO:0005092">
    <property type="term" value="F:GDP-dissociation inhibitor activity"/>
    <property type="evidence" value="ECO:0007669"/>
    <property type="project" value="TreeGrafter"/>
</dbReference>
<evidence type="ECO:0000256" key="3">
    <source>
        <dbReference type="ARBA" id="ARBA00022737"/>
    </source>
</evidence>
<dbReference type="EnsemblMetazoa" id="XM_020000592.1">
    <property type="protein sequence ID" value="XP_019856151.1"/>
    <property type="gene ID" value="LOC109584755"/>
</dbReference>
<dbReference type="KEGG" id="aqu:109584755"/>
<sequence length="344" mass="39806">MMEVAGDYYKEREKEEEVDDDDVEKKVKQYHRRAQELQRIHKYNKAINYCQFSLNLMKGKPLNSLVGELYYTLANSYHRQGKKQLKGINSKEKEGKEEEGEEEKAGIKSLHISLHYYNICMQCSSNEAMMYWKSVEGLGNVHHLMGNYREAIAYHGQFLDYSVRAGDVEAQQRTNTNLGHAYLLLGEAKLSHYYHWESLELSIYLKNHVAEAQSYYSLGALQLLVQNHKEALKYFKKHLYLAQELNDKYGQCKSYWCIGKALTSLGHYKSALLFANKQFLLAEEICDYSQCCTARKNMSDLLDAISKSQKKIQQSEVGATGQKRKVQRSQSSHARTSERGNNEM</sequence>
<gene>
    <name evidence="6" type="primary">109584755</name>
</gene>
<keyword evidence="3" id="KW-0677">Repeat</keyword>
<evidence type="ECO:0000256" key="4">
    <source>
        <dbReference type="PROSITE-ProRule" id="PRU00339"/>
    </source>
</evidence>
<dbReference type="PANTHER" id="PTHR45954:SF1">
    <property type="entry name" value="LD33695P"/>
    <property type="match status" value="1"/>
</dbReference>
<dbReference type="PANTHER" id="PTHR45954">
    <property type="entry name" value="LD33695P"/>
    <property type="match status" value="1"/>
</dbReference>
<proteinExistence type="predicted"/>
<dbReference type="InParanoid" id="A0A1X7U499"/>
<dbReference type="Pfam" id="PF13176">
    <property type="entry name" value="TPR_7"/>
    <property type="match status" value="1"/>
</dbReference>
<dbReference type="GO" id="GO:0000132">
    <property type="term" value="P:establishment of mitotic spindle orientation"/>
    <property type="evidence" value="ECO:0007669"/>
    <property type="project" value="TreeGrafter"/>
</dbReference>
<dbReference type="SUPFAM" id="SSF48452">
    <property type="entry name" value="TPR-like"/>
    <property type="match status" value="2"/>
</dbReference>
<dbReference type="InterPro" id="IPR019734">
    <property type="entry name" value="TPR_rpt"/>
</dbReference>
<evidence type="ECO:0000256" key="2">
    <source>
        <dbReference type="ARBA" id="ARBA00022490"/>
    </source>
</evidence>
<feature type="compositionally biased region" description="Basic and acidic residues" evidence="5">
    <location>
        <begin position="335"/>
        <end position="344"/>
    </location>
</feature>
<accession>A0A1X7U499</accession>
<reference evidence="6" key="2">
    <citation type="submission" date="2017-05" db="UniProtKB">
        <authorList>
            <consortium name="EnsemblMetazoa"/>
        </authorList>
    </citation>
    <scope>IDENTIFICATION</scope>
</reference>
<dbReference type="STRING" id="400682.A0A1X7U499"/>
<dbReference type="Gene3D" id="1.25.40.10">
    <property type="entry name" value="Tetratricopeptide repeat domain"/>
    <property type="match status" value="1"/>
</dbReference>
<protein>
    <submittedName>
        <fullName evidence="6">Uncharacterized protein</fullName>
    </submittedName>
</protein>
<dbReference type="InterPro" id="IPR052386">
    <property type="entry name" value="GPSM"/>
</dbReference>
<dbReference type="PROSITE" id="PS50005">
    <property type="entry name" value="TPR"/>
    <property type="match status" value="1"/>
</dbReference>
<keyword evidence="7" id="KW-1185">Reference proteome</keyword>
<dbReference type="EnsemblMetazoa" id="Aqu2.1.22575_001">
    <property type="protein sequence ID" value="Aqu2.1.22575_001"/>
    <property type="gene ID" value="Aqu2.1.22575"/>
</dbReference>
<feature type="region of interest" description="Disordered" evidence="5">
    <location>
        <begin position="82"/>
        <end position="102"/>
    </location>
</feature>
<reference evidence="7" key="1">
    <citation type="journal article" date="2010" name="Nature">
        <title>The Amphimedon queenslandica genome and the evolution of animal complexity.</title>
        <authorList>
            <person name="Srivastava M."/>
            <person name="Simakov O."/>
            <person name="Chapman J."/>
            <person name="Fahey B."/>
            <person name="Gauthier M.E."/>
            <person name="Mitros T."/>
            <person name="Richards G.S."/>
            <person name="Conaco C."/>
            <person name="Dacre M."/>
            <person name="Hellsten U."/>
            <person name="Larroux C."/>
            <person name="Putnam N.H."/>
            <person name="Stanke M."/>
            <person name="Adamska M."/>
            <person name="Darling A."/>
            <person name="Degnan S.M."/>
            <person name="Oakley T.H."/>
            <person name="Plachetzki D.C."/>
            <person name="Zhai Y."/>
            <person name="Adamski M."/>
            <person name="Calcino A."/>
            <person name="Cummins S.F."/>
            <person name="Goodstein D.M."/>
            <person name="Harris C."/>
            <person name="Jackson D.J."/>
            <person name="Leys S.P."/>
            <person name="Shu S."/>
            <person name="Woodcroft B.J."/>
            <person name="Vervoort M."/>
            <person name="Kosik K.S."/>
            <person name="Manning G."/>
            <person name="Degnan B.M."/>
            <person name="Rokhsar D.S."/>
        </authorList>
    </citation>
    <scope>NUCLEOTIDE SEQUENCE [LARGE SCALE GENOMIC DNA]</scope>
</reference>
<dbReference type="AlphaFoldDB" id="A0A1X7U499"/>
<comment type="subcellular location">
    <subcellularLocation>
        <location evidence="1">Cytoplasm</location>
    </subcellularLocation>
</comment>
<dbReference type="InterPro" id="IPR011990">
    <property type="entry name" value="TPR-like_helical_dom_sf"/>
</dbReference>
<organism evidence="6">
    <name type="scientific">Amphimedon queenslandica</name>
    <name type="common">Sponge</name>
    <dbReference type="NCBI Taxonomy" id="400682"/>
    <lineage>
        <taxon>Eukaryota</taxon>
        <taxon>Metazoa</taxon>
        <taxon>Porifera</taxon>
        <taxon>Demospongiae</taxon>
        <taxon>Heteroscleromorpha</taxon>
        <taxon>Haplosclerida</taxon>
        <taxon>Niphatidae</taxon>
        <taxon>Amphimedon</taxon>
    </lineage>
</organism>
<evidence type="ECO:0000313" key="6">
    <source>
        <dbReference type="EnsemblMetazoa" id="Aqu2.1.22575_001"/>
    </source>
</evidence>
<dbReference type="OrthoDB" id="286233at2759"/>
<feature type="repeat" description="TPR" evidence="4">
    <location>
        <begin position="212"/>
        <end position="245"/>
    </location>
</feature>
<dbReference type="Proteomes" id="UP000007879">
    <property type="component" value="Unassembled WGS sequence"/>
</dbReference>
<feature type="region of interest" description="Disordered" evidence="5">
    <location>
        <begin position="312"/>
        <end position="344"/>
    </location>
</feature>
<dbReference type="SMART" id="SM00028">
    <property type="entry name" value="TPR"/>
    <property type="match status" value="4"/>
</dbReference>
<feature type="region of interest" description="Disordered" evidence="5">
    <location>
        <begin position="1"/>
        <end position="23"/>
    </location>
</feature>
<dbReference type="GO" id="GO:0005938">
    <property type="term" value="C:cell cortex"/>
    <property type="evidence" value="ECO:0007669"/>
    <property type="project" value="TreeGrafter"/>
</dbReference>
<keyword evidence="2" id="KW-0963">Cytoplasm</keyword>
<evidence type="ECO:0000256" key="1">
    <source>
        <dbReference type="ARBA" id="ARBA00004496"/>
    </source>
</evidence>
<evidence type="ECO:0000313" key="7">
    <source>
        <dbReference type="Proteomes" id="UP000007879"/>
    </source>
</evidence>
<name>A0A1X7U499_AMPQE</name>